<dbReference type="Proteomes" id="UP000611640">
    <property type="component" value="Chromosome"/>
</dbReference>
<dbReference type="RefSeq" id="WP_203961094.1">
    <property type="nucleotide sequence ID" value="NZ_AP023355.1"/>
</dbReference>
<evidence type="ECO:0000313" key="7">
    <source>
        <dbReference type="Proteomes" id="UP000611640"/>
    </source>
</evidence>
<accession>A0A7R7DMZ6</accession>
<dbReference type="GO" id="GO:0003700">
    <property type="term" value="F:DNA-binding transcription factor activity"/>
    <property type="evidence" value="ECO:0007669"/>
    <property type="project" value="InterPro"/>
</dbReference>
<evidence type="ECO:0000313" key="6">
    <source>
        <dbReference type="EMBL" id="BCJ34352.1"/>
    </source>
</evidence>
<dbReference type="InterPro" id="IPR000524">
    <property type="entry name" value="Tscrpt_reg_HTH_GntR"/>
</dbReference>
<dbReference type="KEGG" id="atl:Athai_18550"/>
<evidence type="ECO:0000256" key="4">
    <source>
        <dbReference type="SAM" id="MobiDB-lite"/>
    </source>
</evidence>
<proteinExistence type="predicted"/>
<keyword evidence="1" id="KW-0805">Transcription regulation</keyword>
<evidence type="ECO:0000256" key="2">
    <source>
        <dbReference type="ARBA" id="ARBA00023125"/>
    </source>
</evidence>
<dbReference type="CDD" id="cd07377">
    <property type="entry name" value="WHTH_GntR"/>
    <property type="match status" value="1"/>
</dbReference>
<reference evidence="6 7" key="1">
    <citation type="submission" date="2020-08" db="EMBL/GenBank/DDBJ databases">
        <title>Whole genome shotgun sequence of Actinocatenispora thailandica NBRC 105041.</title>
        <authorList>
            <person name="Komaki H."/>
            <person name="Tamura T."/>
        </authorList>
    </citation>
    <scope>NUCLEOTIDE SEQUENCE [LARGE SCALE GENOMIC DNA]</scope>
    <source>
        <strain evidence="6 7">NBRC 105041</strain>
    </source>
</reference>
<feature type="domain" description="HTH gntR-type" evidence="5">
    <location>
        <begin position="15"/>
        <end position="72"/>
    </location>
</feature>
<keyword evidence="7" id="KW-1185">Reference proteome</keyword>
<dbReference type="Gene3D" id="1.10.10.10">
    <property type="entry name" value="Winged helix-like DNA-binding domain superfamily/Winged helix DNA-binding domain"/>
    <property type="match status" value="1"/>
</dbReference>
<dbReference type="InterPro" id="IPR036390">
    <property type="entry name" value="WH_DNA-bd_sf"/>
</dbReference>
<dbReference type="SMART" id="SM00345">
    <property type="entry name" value="HTH_GNTR"/>
    <property type="match status" value="1"/>
</dbReference>
<name>A0A7R7DMZ6_9ACTN</name>
<dbReference type="PRINTS" id="PR00035">
    <property type="entry name" value="HTHGNTR"/>
</dbReference>
<keyword evidence="2" id="KW-0238">DNA-binding</keyword>
<dbReference type="Pfam" id="PF00392">
    <property type="entry name" value="GntR"/>
    <property type="match status" value="1"/>
</dbReference>
<protein>
    <recommendedName>
        <fullName evidence="5">HTH gntR-type domain-containing protein</fullName>
    </recommendedName>
</protein>
<evidence type="ECO:0000256" key="3">
    <source>
        <dbReference type="ARBA" id="ARBA00023163"/>
    </source>
</evidence>
<sequence>MEISGDVPRYKYEQAADVIEARIESGEWPVRLPGEIELSRDLGVGRNTLRHALRLLADRGVVKILPAWRSTWSSRPTETPIPDRGVLMRAGE</sequence>
<dbReference type="GO" id="GO:0003677">
    <property type="term" value="F:DNA binding"/>
    <property type="evidence" value="ECO:0007669"/>
    <property type="project" value="UniProtKB-KW"/>
</dbReference>
<evidence type="ECO:0000256" key="1">
    <source>
        <dbReference type="ARBA" id="ARBA00023015"/>
    </source>
</evidence>
<dbReference type="InterPro" id="IPR036388">
    <property type="entry name" value="WH-like_DNA-bd_sf"/>
</dbReference>
<dbReference type="AlphaFoldDB" id="A0A7R7DMZ6"/>
<feature type="region of interest" description="Disordered" evidence="4">
    <location>
        <begin position="73"/>
        <end position="92"/>
    </location>
</feature>
<organism evidence="6 7">
    <name type="scientific">Actinocatenispora thailandica</name>
    <dbReference type="NCBI Taxonomy" id="227318"/>
    <lineage>
        <taxon>Bacteria</taxon>
        <taxon>Bacillati</taxon>
        <taxon>Actinomycetota</taxon>
        <taxon>Actinomycetes</taxon>
        <taxon>Micromonosporales</taxon>
        <taxon>Micromonosporaceae</taxon>
        <taxon>Actinocatenispora</taxon>
    </lineage>
</organism>
<evidence type="ECO:0000259" key="5">
    <source>
        <dbReference type="SMART" id="SM00345"/>
    </source>
</evidence>
<keyword evidence="3" id="KW-0804">Transcription</keyword>
<dbReference type="EMBL" id="AP023355">
    <property type="protein sequence ID" value="BCJ34352.1"/>
    <property type="molecule type" value="Genomic_DNA"/>
</dbReference>
<gene>
    <name evidence="6" type="ORF">Athai_18550</name>
</gene>
<dbReference type="SUPFAM" id="SSF46785">
    <property type="entry name" value="Winged helix' DNA-binding domain"/>
    <property type="match status" value="1"/>
</dbReference>